<evidence type="ECO:0000256" key="1">
    <source>
        <dbReference type="SAM" id="Phobius"/>
    </source>
</evidence>
<keyword evidence="1" id="KW-0812">Transmembrane</keyword>
<dbReference type="Proteomes" id="UP000635565">
    <property type="component" value="Unassembled WGS sequence"/>
</dbReference>
<gene>
    <name evidence="2" type="ORF">KSZ_13990</name>
</gene>
<comment type="caution">
    <text evidence="2">The sequence shown here is derived from an EMBL/GenBank/DDBJ whole genome shotgun (WGS) entry which is preliminary data.</text>
</comment>
<dbReference type="EMBL" id="BNJJ01000003">
    <property type="protein sequence ID" value="GHO83393.1"/>
    <property type="molecule type" value="Genomic_DNA"/>
</dbReference>
<keyword evidence="3" id="KW-1185">Reference proteome</keyword>
<evidence type="ECO:0000313" key="2">
    <source>
        <dbReference type="EMBL" id="GHO83393.1"/>
    </source>
</evidence>
<feature type="transmembrane region" description="Helical" evidence="1">
    <location>
        <begin position="137"/>
        <end position="155"/>
    </location>
</feature>
<sequence>MLTPNFIDYKVEKGGKGSGTVISYLLHAANRERAYRMSVDEAVKGRVLTERDNNSSLVTTWALSPLDGQNRTRVSVTSEWEGGTGVGGFFERTFAPLGLRRIYGSMLDSLIDLLGVSDEDVTAVQGKEYSPSENIRGLLFIFAIVVGFVLGIKYIQKSNRQKQD</sequence>
<organism evidence="2 3">
    <name type="scientific">Dictyobacter formicarum</name>
    <dbReference type="NCBI Taxonomy" id="2778368"/>
    <lineage>
        <taxon>Bacteria</taxon>
        <taxon>Bacillati</taxon>
        <taxon>Chloroflexota</taxon>
        <taxon>Ktedonobacteria</taxon>
        <taxon>Ktedonobacterales</taxon>
        <taxon>Dictyobacteraceae</taxon>
        <taxon>Dictyobacter</taxon>
    </lineage>
</organism>
<name>A0ABQ3VCK4_9CHLR</name>
<evidence type="ECO:0000313" key="3">
    <source>
        <dbReference type="Proteomes" id="UP000635565"/>
    </source>
</evidence>
<reference evidence="2 3" key="1">
    <citation type="journal article" date="2021" name="Int. J. Syst. Evol. Microbiol.">
        <title>Reticulibacter mediterranei gen. nov., sp. nov., within the new family Reticulibacteraceae fam. nov., and Ktedonospora formicarum gen. nov., sp. nov., Ktedonobacter robiniae sp. nov., Dictyobacter formicarum sp. nov. and Dictyobacter arantiisoli sp. nov., belonging to the class Ktedonobacteria.</title>
        <authorList>
            <person name="Yabe S."/>
            <person name="Zheng Y."/>
            <person name="Wang C.M."/>
            <person name="Sakai Y."/>
            <person name="Abe K."/>
            <person name="Yokota A."/>
            <person name="Donadio S."/>
            <person name="Cavaletti L."/>
            <person name="Monciardini P."/>
        </authorList>
    </citation>
    <scope>NUCLEOTIDE SEQUENCE [LARGE SCALE GENOMIC DNA]</scope>
    <source>
        <strain evidence="2 3">SOSP1-9</strain>
    </source>
</reference>
<proteinExistence type="predicted"/>
<accession>A0ABQ3VCK4</accession>
<dbReference type="SUPFAM" id="SSF55961">
    <property type="entry name" value="Bet v1-like"/>
    <property type="match status" value="1"/>
</dbReference>
<keyword evidence="1" id="KW-0472">Membrane</keyword>
<keyword evidence="1" id="KW-1133">Transmembrane helix</keyword>
<evidence type="ECO:0008006" key="4">
    <source>
        <dbReference type="Google" id="ProtNLM"/>
    </source>
</evidence>
<protein>
    <recommendedName>
        <fullName evidence="4">Polyketide cyclase</fullName>
    </recommendedName>
</protein>